<dbReference type="EMBL" id="JAUSTU010000031">
    <property type="protein sequence ID" value="MDQ0157580.1"/>
    <property type="molecule type" value="Genomic_DNA"/>
</dbReference>
<evidence type="ECO:0000259" key="1">
    <source>
        <dbReference type="Pfam" id="PF10026"/>
    </source>
</evidence>
<feature type="domain" description="DUF2268" evidence="1">
    <location>
        <begin position="63"/>
        <end position="255"/>
    </location>
</feature>
<comment type="caution">
    <text evidence="2">The sequence shown here is derived from an EMBL/GenBank/DDBJ whole genome shotgun (WGS) entry which is preliminary data.</text>
</comment>
<dbReference type="Pfam" id="PF10026">
    <property type="entry name" value="DUF2268"/>
    <property type="match status" value="1"/>
</dbReference>
<proteinExistence type="predicted"/>
<dbReference type="Proteomes" id="UP001231362">
    <property type="component" value="Unassembled WGS sequence"/>
</dbReference>
<keyword evidence="3" id="KW-1185">Reference proteome</keyword>
<reference evidence="2 3" key="1">
    <citation type="submission" date="2023-07" db="EMBL/GenBank/DDBJ databases">
        <title>Genomic Encyclopedia of Type Strains, Phase IV (KMG-IV): sequencing the most valuable type-strain genomes for metagenomic binning, comparative biology and taxonomic classification.</title>
        <authorList>
            <person name="Goeker M."/>
        </authorList>
    </citation>
    <scope>NUCLEOTIDE SEQUENCE [LARGE SCALE GENOMIC DNA]</scope>
    <source>
        <strain evidence="2 3">DSM 23948</strain>
    </source>
</reference>
<gene>
    <name evidence="2" type="ORF">J2S07_003925</name>
</gene>
<dbReference type="InterPro" id="IPR018728">
    <property type="entry name" value="DUF2268"/>
</dbReference>
<name>A0ABT9V9I7_9BACL</name>
<protein>
    <submittedName>
        <fullName evidence="2">Uncharacterized protein YjaZ</fullName>
    </submittedName>
</protein>
<organism evidence="2 3">
    <name type="scientific">Anoxybacillus andreesenii</name>
    <dbReference type="NCBI Taxonomy" id="1325932"/>
    <lineage>
        <taxon>Bacteria</taxon>
        <taxon>Bacillati</taxon>
        <taxon>Bacillota</taxon>
        <taxon>Bacilli</taxon>
        <taxon>Bacillales</taxon>
        <taxon>Anoxybacillaceae</taxon>
        <taxon>Anoxybacillus</taxon>
    </lineage>
</organism>
<sequence>MIIRTDKWLLNSYDKPLELCKQLIGLFENATTYEIYEYLVLHGMYQPDKDGKEQVRQLKEKRIWDIVVEEEKKLQQLWHGPDIPIFIFPSDAHNEILKQEFNGKAGLAFKDKLFLFISTDNSEMEIRALLTHEYNHVCRLTHYQKAEKDYVLLDTLILEGLAESAVLERFGQSYLSHWMSFYSEEELEQMWRTKVSPYIHTRKSSIDHDEILYGLPDSPRMLGYCVGYYLVQKFIKEQHSTVGELLNEPSQSFLK</sequence>
<dbReference type="RefSeq" id="WP_370872893.1">
    <property type="nucleotide sequence ID" value="NZ_JAUSTU010000031.1"/>
</dbReference>
<accession>A0ABT9V9I7</accession>
<evidence type="ECO:0000313" key="3">
    <source>
        <dbReference type="Proteomes" id="UP001231362"/>
    </source>
</evidence>
<evidence type="ECO:0000313" key="2">
    <source>
        <dbReference type="EMBL" id="MDQ0157580.1"/>
    </source>
</evidence>